<dbReference type="InterPro" id="IPR033130">
    <property type="entry name" value="RNase_T2_His_AS_2"/>
</dbReference>
<dbReference type="CDD" id="cd01062">
    <property type="entry name" value="RNase_T2_prok"/>
    <property type="match status" value="1"/>
</dbReference>
<protein>
    <submittedName>
        <fullName evidence="4">Ribonuclease</fullName>
    </submittedName>
</protein>
<dbReference type="Pfam" id="PF00445">
    <property type="entry name" value="Ribonuclease_T2"/>
    <property type="match status" value="1"/>
</dbReference>
<name>A0A917MJ45_9HYPH</name>
<dbReference type="InterPro" id="IPR018188">
    <property type="entry name" value="RNase_T2_His_AS_1"/>
</dbReference>
<organism evidence="4 5">
    <name type="scientific">Alsobacter metallidurans</name>
    <dbReference type="NCBI Taxonomy" id="340221"/>
    <lineage>
        <taxon>Bacteria</taxon>
        <taxon>Pseudomonadati</taxon>
        <taxon>Pseudomonadota</taxon>
        <taxon>Alphaproteobacteria</taxon>
        <taxon>Hyphomicrobiales</taxon>
        <taxon>Alsobacteraceae</taxon>
        <taxon>Alsobacter</taxon>
    </lineage>
</organism>
<dbReference type="GO" id="GO:0033897">
    <property type="term" value="F:ribonuclease T2 activity"/>
    <property type="evidence" value="ECO:0007669"/>
    <property type="project" value="InterPro"/>
</dbReference>
<dbReference type="InterPro" id="IPR036430">
    <property type="entry name" value="RNase_T2-like_sf"/>
</dbReference>
<dbReference type="InterPro" id="IPR039378">
    <property type="entry name" value="RNase_T2_prok"/>
</dbReference>
<keyword evidence="5" id="KW-1185">Reference proteome</keyword>
<dbReference type="GO" id="GO:0006401">
    <property type="term" value="P:RNA catabolic process"/>
    <property type="evidence" value="ECO:0007669"/>
    <property type="project" value="TreeGrafter"/>
</dbReference>
<dbReference type="Gene3D" id="3.90.730.10">
    <property type="entry name" value="Ribonuclease T2-like"/>
    <property type="match status" value="1"/>
</dbReference>
<reference evidence="4" key="1">
    <citation type="journal article" date="2014" name="Int. J. Syst. Evol. Microbiol.">
        <title>Complete genome sequence of Corynebacterium casei LMG S-19264T (=DSM 44701T), isolated from a smear-ripened cheese.</title>
        <authorList>
            <consortium name="US DOE Joint Genome Institute (JGI-PGF)"/>
            <person name="Walter F."/>
            <person name="Albersmeier A."/>
            <person name="Kalinowski J."/>
            <person name="Ruckert C."/>
        </authorList>
    </citation>
    <scope>NUCLEOTIDE SEQUENCE</scope>
    <source>
        <strain evidence="4">CGMCC 1.12214</strain>
    </source>
</reference>
<evidence type="ECO:0000313" key="5">
    <source>
        <dbReference type="Proteomes" id="UP000603912"/>
    </source>
</evidence>
<reference evidence="4" key="2">
    <citation type="submission" date="2020-09" db="EMBL/GenBank/DDBJ databases">
        <authorList>
            <person name="Sun Q."/>
            <person name="Zhou Y."/>
        </authorList>
    </citation>
    <scope>NUCLEOTIDE SEQUENCE</scope>
    <source>
        <strain evidence="4">CGMCC 1.12214</strain>
    </source>
</reference>
<evidence type="ECO:0000313" key="4">
    <source>
        <dbReference type="EMBL" id="GGH28485.1"/>
    </source>
</evidence>
<dbReference type="AlphaFoldDB" id="A0A917MJ45"/>
<dbReference type="SUPFAM" id="SSF55895">
    <property type="entry name" value="Ribonuclease Rh-like"/>
    <property type="match status" value="1"/>
</dbReference>
<accession>A0A917MJ45</accession>
<gene>
    <name evidence="4" type="ORF">GCM10007036_37700</name>
</gene>
<proteinExistence type="inferred from homology"/>
<dbReference type="Proteomes" id="UP000603912">
    <property type="component" value="Unassembled WGS sequence"/>
</dbReference>
<dbReference type="PANTHER" id="PTHR11240:SF22">
    <property type="entry name" value="RIBONUCLEASE T2"/>
    <property type="match status" value="1"/>
</dbReference>
<dbReference type="GO" id="GO:0003723">
    <property type="term" value="F:RNA binding"/>
    <property type="evidence" value="ECO:0007669"/>
    <property type="project" value="InterPro"/>
</dbReference>
<evidence type="ECO:0000256" key="1">
    <source>
        <dbReference type="ARBA" id="ARBA00007469"/>
    </source>
</evidence>
<dbReference type="PROSITE" id="PS00530">
    <property type="entry name" value="RNASE_T2_1"/>
    <property type="match status" value="1"/>
</dbReference>
<sequence>MRGLIGAALAVLAIGFASAASAQQGERRGASAGDFDFYVLALSWSPGFCSAGGGDDKARDQCQSGSNLGFVVHGLWPQYERGFPSECSPAGRNPSRIALEATKGVFPDEGLARYEWRKHGTCSGLSPTDYFAAVKAARDRLVVPPGLKEPKADQTWTSIDLERAFVASNPGLRTDMMSVDCKRETLQEIRVCFSKDLRDFVACPEVNRRGCRVREIKVPAVR</sequence>
<feature type="chain" id="PRO_5036973736" evidence="3">
    <location>
        <begin position="23"/>
        <end position="222"/>
    </location>
</feature>
<dbReference type="PROSITE" id="PS00531">
    <property type="entry name" value="RNASE_T2_2"/>
    <property type="match status" value="1"/>
</dbReference>
<keyword evidence="3" id="KW-0732">Signal</keyword>
<dbReference type="EMBL" id="BMES01000002">
    <property type="protein sequence ID" value="GGH28485.1"/>
    <property type="molecule type" value="Genomic_DNA"/>
</dbReference>
<feature type="signal peptide" evidence="3">
    <location>
        <begin position="1"/>
        <end position="22"/>
    </location>
</feature>
<comment type="caution">
    <text evidence="4">The sequence shown here is derived from an EMBL/GenBank/DDBJ whole genome shotgun (WGS) entry which is preliminary data.</text>
</comment>
<evidence type="ECO:0000256" key="2">
    <source>
        <dbReference type="RuleBase" id="RU004328"/>
    </source>
</evidence>
<dbReference type="InterPro" id="IPR001568">
    <property type="entry name" value="RNase_T2-like"/>
</dbReference>
<evidence type="ECO:0000256" key="3">
    <source>
        <dbReference type="SAM" id="SignalP"/>
    </source>
</evidence>
<dbReference type="PANTHER" id="PTHR11240">
    <property type="entry name" value="RIBONUCLEASE T2"/>
    <property type="match status" value="1"/>
</dbReference>
<comment type="similarity">
    <text evidence="1 2">Belongs to the RNase T2 family.</text>
</comment>